<dbReference type="OrthoDB" id="441660at2759"/>
<protein>
    <recommendedName>
        <fullName evidence="3">LCCL domain-containing protein</fullName>
    </recommendedName>
</protein>
<keyword evidence="2" id="KW-0472">Membrane</keyword>
<feature type="transmembrane region" description="Helical" evidence="2">
    <location>
        <begin position="139"/>
        <end position="157"/>
    </location>
</feature>
<proteinExistence type="predicted"/>
<feature type="region of interest" description="Disordered" evidence="1">
    <location>
        <begin position="1"/>
        <end position="75"/>
    </location>
</feature>
<dbReference type="RefSeq" id="XP_058331789.1">
    <property type="nucleotide sequence ID" value="XM_058472786.1"/>
</dbReference>
<dbReference type="InterPro" id="IPR004043">
    <property type="entry name" value="LCCL"/>
</dbReference>
<dbReference type="Proteomes" id="UP001150941">
    <property type="component" value="Unassembled WGS sequence"/>
</dbReference>
<dbReference type="PANTHER" id="PTHR31331">
    <property type="entry name" value="LCCL DOMAIN PROTEIN (AFU_ORTHOLOGUE AFUA_5G08630)"/>
    <property type="match status" value="1"/>
</dbReference>
<dbReference type="PANTHER" id="PTHR31331:SF1">
    <property type="entry name" value="CYSTEINE RICH SECRETORY PROTEIN LCCL DOMAIN CONTAINING 2"/>
    <property type="match status" value="1"/>
</dbReference>
<name>A0A9W9TRN6_9EURO</name>
<gene>
    <name evidence="4" type="ORF">N7468_003489</name>
</gene>
<dbReference type="GeneID" id="83200089"/>
<feature type="domain" description="LCCL" evidence="3">
    <location>
        <begin position="193"/>
        <end position="296"/>
    </location>
</feature>
<evidence type="ECO:0000259" key="3">
    <source>
        <dbReference type="PROSITE" id="PS50820"/>
    </source>
</evidence>
<evidence type="ECO:0000256" key="2">
    <source>
        <dbReference type="SAM" id="Phobius"/>
    </source>
</evidence>
<dbReference type="Pfam" id="PF03815">
    <property type="entry name" value="LCCL"/>
    <property type="match status" value="1"/>
</dbReference>
<dbReference type="InterPro" id="IPR051957">
    <property type="entry name" value="CRISP-LCCL_domain"/>
</dbReference>
<sequence length="666" mass="73750">MSEPEPADPGDDRPSTVSPEKRTPRARYTDQEDPESQRARVSKDDFDDDLELGNLPLLPGDPARHGQGDGESDFDFDIESEDIQFRHDPSFSCSPAGFVAWLRGPSPPDVYHINPWFPKWQAAPARLVERWVPSKYGKIGLVLGVLVFWIGVFFSLLQASVAGEEVAGLGKPVKLLCHDRLWRNATNCGLDGDLCRPFEEQSFAFRCPAGCAASILLEPYWVGDQELNYQPLVVGGKPFRMDGVHSGSYRGDSSICASALHAGMISDAKGGCAILHRKGARDRFPNATLNGVQSVAFDSYFPFSFQLSKNAPAVGSEGEKPIECSDIRWQLFAFTLVWTTIISMTVTSAPVFYSLIYFIVWFQVAMASDPPTSDFLDRVSIGLGRFLPGALAGFVIYYFCVRHTLAHLDAHAEKTVLWLGGCWVGALNADTFDRIPISRLTPHDIQQQPGAVTALIIIVSFLVVVFFLQAHAFRREGRFFPLLRLYGLFALGIVIFVAVPKMNLRIHHYIISLLLLPGTAVQTRPSLLFSGILVGLFINGIARWGFDSILQTPAALLDGAKLGTPPPVIDPPTVVDATNIVFKFPELPPHVDGISVLVNDVQRYLEFKAKDAAIVKDFAWKRVNPNLTEYLRFGYAHLKLMGGTWYEDFTPASSWAANGTFYYHDV</sequence>
<organism evidence="4 5">
    <name type="scientific">Penicillium chermesinum</name>
    <dbReference type="NCBI Taxonomy" id="63820"/>
    <lineage>
        <taxon>Eukaryota</taxon>
        <taxon>Fungi</taxon>
        <taxon>Dikarya</taxon>
        <taxon>Ascomycota</taxon>
        <taxon>Pezizomycotina</taxon>
        <taxon>Eurotiomycetes</taxon>
        <taxon>Eurotiomycetidae</taxon>
        <taxon>Eurotiales</taxon>
        <taxon>Aspergillaceae</taxon>
        <taxon>Penicillium</taxon>
    </lineage>
</organism>
<reference evidence="4" key="2">
    <citation type="journal article" date="2023" name="IMA Fungus">
        <title>Comparative genomic study of the Penicillium genus elucidates a diverse pangenome and 15 lateral gene transfer events.</title>
        <authorList>
            <person name="Petersen C."/>
            <person name="Sorensen T."/>
            <person name="Nielsen M.R."/>
            <person name="Sondergaard T.E."/>
            <person name="Sorensen J.L."/>
            <person name="Fitzpatrick D.A."/>
            <person name="Frisvad J.C."/>
            <person name="Nielsen K.L."/>
        </authorList>
    </citation>
    <scope>NUCLEOTIDE SEQUENCE</scope>
    <source>
        <strain evidence="4">IBT 19713</strain>
    </source>
</reference>
<keyword evidence="2" id="KW-1133">Transmembrane helix</keyword>
<feature type="compositionally biased region" description="Basic and acidic residues" evidence="1">
    <location>
        <begin position="10"/>
        <end position="44"/>
    </location>
</feature>
<feature type="transmembrane region" description="Helical" evidence="2">
    <location>
        <begin position="451"/>
        <end position="473"/>
    </location>
</feature>
<feature type="transmembrane region" description="Helical" evidence="2">
    <location>
        <begin position="379"/>
        <end position="400"/>
    </location>
</feature>
<dbReference type="Gene3D" id="2.170.130.20">
    <property type="entry name" value="LCCL-like domain"/>
    <property type="match status" value="1"/>
</dbReference>
<reference evidence="4" key="1">
    <citation type="submission" date="2022-11" db="EMBL/GenBank/DDBJ databases">
        <authorList>
            <person name="Petersen C."/>
        </authorList>
    </citation>
    <scope>NUCLEOTIDE SEQUENCE</scope>
    <source>
        <strain evidence="4">IBT 19713</strain>
    </source>
</reference>
<evidence type="ECO:0000313" key="4">
    <source>
        <dbReference type="EMBL" id="KAJ5238870.1"/>
    </source>
</evidence>
<evidence type="ECO:0000256" key="1">
    <source>
        <dbReference type="SAM" id="MobiDB-lite"/>
    </source>
</evidence>
<evidence type="ECO:0000313" key="5">
    <source>
        <dbReference type="Proteomes" id="UP001150941"/>
    </source>
</evidence>
<dbReference type="SMART" id="SM00603">
    <property type="entry name" value="LCCL"/>
    <property type="match status" value="1"/>
</dbReference>
<feature type="transmembrane region" description="Helical" evidence="2">
    <location>
        <begin position="331"/>
        <end position="359"/>
    </location>
</feature>
<dbReference type="SUPFAM" id="SSF69848">
    <property type="entry name" value="LCCL domain"/>
    <property type="match status" value="1"/>
</dbReference>
<dbReference type="AlphaFoldDB" id="A0A9W9TRN6"/>
<comment type="caution">
    <text evidence="4">The sequence shown here is derived from an EMBL/GenBank/DDBJ whole genome shotgun (WGS) entry which is preliminary data.</text>
</comment>
<dbReference type="PROSITE" id="PS50820">
    <property type="entry name" value="LCCL"/>
    <property type="match status" value="1"/>
</dbReference>
<feature type="transmembrane region" description="Helical" evidence="2">
    <location>
        <begin position="479"/>
        <end position="499"/>
    </location>
</feature>
<accession>A0A9W9TRN6</accession>
<feature type="transmembrane region" description="Helical" evidence="2">
    <location>
        <begin position="527"/>
        <end position="546"/>
    </location>
</feature>
<keyword evidence="2" id="KW-0812">Transmembrane</keyword>
<dbReference type="InterPro" id="IPR036609">
    <property type="entry name" value="LCCL_sf"/>
</dbReference>
<dbReference type="EMBL" id="JAPQKS010000003">
    <property type="protein sequence ID" value="KAJ5238870.1"/>
    <property type="molecule type" value="Genomic_DNA"/>
</dbReference>
<keyword evidence="5" id="KW-1185">Reference proteome</keyword>